<evidence type="ECO:0000256" key="2">
    <source>
        <dbReference type="ARBA" id="ARBA00022741"/>
    </source>
</evidence>
<sequence>MMSFVDPRTPALGSIVGPWLLLGRIDSGSYGVVFQARRADDPEAPPVALKVAKNPGDPRFEREAEVLRRTRHPGVPRYEDFGQWVSPSGALHPYIVMELVEGFILYDWFREQPRSSQAVLRVLEQVARGLVAVHVQGIVHRDLKGDNIRVTPEGRAVLVDFGSGWYPDAEPITDTIIPPGTSIYRAPEVLRFLWRHRKEEDARWVAQPSDDLYALGVTAYRLVTGTYPPPVSETGDLRGVPRRLLRPSELAAVSPELDALIMPLLSEDAEARGATETVAEALERAARQEGLDATRPILPTPAGAHTEEARLSKPPGSSSASDSGSSSSASDSGSSSKPPRRRSSTAAGRREAGDGFPPWVSSGIAALMGSMILGICTGVRQRERAPQEQWIAAEERHQPSREVPDAGVAEEALLSVEPYPQASAPSLAVALPMPKAPQPGQKKPPCLPDYELEALGACWLVFKKDPPCGTGGYEYDGKCVRASFSAPRAPTSGEP</sequence>
<keyword evidence="1" id="KW-0808">Transferase</keyword>
<dbReference type="InterPro" id="IPR000719">
    <property type="entry name" value="Prot_kinase_dom"/>
</dbReference>
<dbReference type="GO" id="GO:0005524">
    <property type="term" value="F:ATP binding"/>
    <property type="evidence" value="ECO:0007669"/>
    <property type="project" value="UniProtKB-KW"/>
</dbReference>
<evidence type="ECO:0000259" key="6">
    <source>
        <dbReference type="PROSITE" id="PS50011"/>
    </source>
</evidence>
<evidence type="ECO:0000256" key="1">
    <source>
        <dbReference type="ARBA" id="ARBA00022679"/>
    </source>
</evidence>
<dbReference type="STRING" id="394096.DB31_4656"/>
<dbReference type="SUPFAM" id="SSF56112">
    <property type="entry name" value="Protein kinase-like (PK-like)"/>
    <property type="match status" value="1"/>
</dbReference>
<evidence type="ECO:0000313" key="8">
    <source>
        <dbReference type="Proteomes" id="UP000028725"/>
    </source>
</evidence>
<dbReference type="PANTHER" id="PTHR43289">
    <property type="entry name" value="MITOGEN-ACTIVATED PROTEIN KINASE KINASE KINASE 20-RELATED"/>
    <property type="match status" value="1"/>
</dbReference>
<dbReference type="AlphaFoldDB" id="A0A085VZ80"/>
<protein>
    <recommendedName>
        <fullName evidence="6">Protein kinase domain-containing protein</fullName>
    </recommendedName>
</protein>
<name>A0A085VZ80_9BACT</name>
<feature type="region of interest" description="Disordered" evidence="5">
    <location>
        <begin position="287"/>
        <end position="357"/>
    </location>
</feature>
<gene>
    <name evidence="7" type="ORF">DB31_4656</name>
</gene>
<keyword evidence="8" id="KW-1185">Reference proteome</keyword>
<feature type="domain" description="Protein kinase" evidence="6">
    <location>
        <begin position="19"/>
        <end position="298"/>
    </location>
</feature>
<keyword evidence="2" id="KW-0547">Nucleotide-binding</keyword>
<keyword evidence="4" id="KW-0067">ATP-binding</keyword>
<reference evidence="7 8" key="1">
    <citation type="submission" date="2014-04" db="EMBL/GenBank/DDBJ databases">
        <title>Genome assembly of Hyalangium minutum DSM 14724.</title>
        <authorList>
            <person name="Sharma G."/>
            <person name="Subramanian S."/>
        </authorList>
    </citation>
    <scope>NUCLEOTIDE SEQUENCE [LARGE SCALE GENOMIC DNA]</scope>
    <source>
        <strain evidence="7 8">DSM 14724</strain>
    </source>
</reference>
<keyword evidence="3" id="KW-0418">Kinase</keyword>
<dbReference type="OrthoDB" id="5523198at2"/>
<dbReference type="RefSeq" id="WP_052420649.1">
    <property type="nucleotide sequence ID" value="NZ_JMCB01000028.1"/>
</dbReference>
<evidence type="ECO:0000256" key="3">
    <source>
        <dbReference type="ARBA" id="ARBA00022777"/>
    </source>
</evidence>
<evidence type="ECO:0000313" key="7">
    <source>
        <dbReference type="EMBL" id="KFE60743.1"/>
    </source>
</evidence>
<dbReference type="EMBL" id="JMCB01000028">
    <property type="protein sequence ID" value="KFE60743.1"/>
    <property type="molecule type" value="Genomic_DNA"/>
</dbReference>
<organism evidence="7 8">
    <name type="scientific">Hyalangium minutum</name>
    <dbReference type="NCBI Taxonomy" id="394096"/>
    <lineage>
        <taxon>Bacteria</taxon>
        <taxon>Pseudomonadati</taxon>
        <taxon>Myxococcota</taxon>
        <taxon>Myxococcia</taxon>
        <taxon>Myxococcales</taxon>
        <taxon>Cystobacterineae</taxon>
        <taxon>Archangiaceae</taxon>
        <taxon>Hyalangium</taxon>
    </lineage>
</organism>
<comment type="caution">
    <text evidence="7">The sequence shown here is derived from an EMBL/GenBank/DDBJ whole genome shotgun (WGS) entry which is preliminary data.</text>
</comment>
<accession>A0A085VZ80</accession>
<evidence type="ECO:0000256" key="5">
    <source>
        <dbReference type="SAM" id="MobiDB-lite"/>
    </source>
</evidence>
<dbReference type="Pfam" id="PF00069">
    <property type="entry name" value="Pkinase"/>
    <property type="match status" value="1"/>
</dbReference>
<dbReference type="Gene3D" id="3.30.200.20">
    <property type="entry name" value="Phosphorylase Kinase, domain 1"/>
    <property type="match status" value="1"/>
</dbReference>
<dbReference type="CDD" id="cd14014">
    <property type="entry name" value="STKc_PknB_like"/>
    <property type="match status" value="1"/>
</dbReference>
<dbReference type="GO" id="GO:0004674">
    <property type="term" value="F:protein serine/threonine kinase activity"/>
    <property type="evidence" value="ECO:0007669"/>
    <property type="project" value="TreeGrafter"/>
</dbReference>
<proteinExistence type="predicted"/>
<dbReference type="InterPro" id="IPR011009">
    <property type="entry name" value="Kinase-like_dom_sf"/>
</dbReference>
<dbReference type="SMART" id="SM00220">
    <property type="entry name" value="S_TKc"/>
    <property type="match status" value="1"/>
</dbReference>
<dbReference type="PROSITE" id="PS50011">
    <property type="entry name" value="PROTEIN_KINASE_DOM"/>
    <property type="match status" value="1"/>
</dbReference>
<dbReference type="Proteomes" id="UP000028725">
    <property type="component" value="Unassembled WGS sequence"/>
</dbReference>
<dbReference type="Gene3D" id="1.10.510.10">
    <property type="entry name" value="Transferase(Phosphotransferase) domain 1"/>
    <property type="match status" value="1"/>
</dbReference>
<evidence type="ECO:0000256" key="4">
    <source>
        <dbReference type="ARBA" id="ARBA00022840"/>
    </source>
</evidence>
<feature type="compositionally biased region" description="Low complexity" evidence="5">
    <location>
        <begin position="312"/>
        <end position="337"/>
    </location>
</feature>
<dbReference type="PANTHER" id="PTHR43289:SF6">
    <property type="entry name" value="SERINE_THREONINE-PROTEIN KINASE NEKL-3"/>
    <property type="match status" value="1"/>
</dbReference>